<feature type="region of interest" description="Disordered" evidence="1">
    <location>
        <begin position="532"/>
        <end position="553"/>
    </location>
</feature>
<dbReference type="KEGG" id="sapo:SAPIO_CDS4251"/>
<feature type="region of interest" description="Disordered" evidence="1">
    <location>
        <begin position="668"/>
        <end position="687"/>
    </location>
</feature>
<accession>A0A084G8I7</accession>
<proteinExistence type="predicted"/>
<dbReference type="RefSeq" id="XP_016643448.1">
    <property type="nucleotide sequence ID" value="XM_016786846.1"/>
</dbReference>
<dbReference type="GeneID" id="27723323"/>
<dbReference type="AlphaFoldDB" id="A0A084G8I7"/>
<dbReference type="Gene3D" id="1.20.58.340">
    <property type="entry name" value="Magnesium transport protein CorA, transmembrane region"/>
    <property type="match status" value="1"/>
</dbReference>
<name>A0A084G8I7_PSEDA</name>
<gene>
    <name evidence="4" type="ORF">SAPIO_CDS4251</name>
</gene>
<reference evidence="4 5" key="1">
    <citation type="journal article" date="2014" name="Genome Announc.">
        <title>Draft genome sequence of the pathogenic fungus Scedosporium apiospermum.</title>
        <authorList>
            <person name="Vandeputte P."/>
            <person name="Ghamrawi S."/>
            <person name="Rechenmann M."/>
            <person name="Iltis A."/>
            <person name="Giraud S."/>
            <person name="Fleury M."/>
            <person name="Thornton C."/>
            <person name="Delhaes L."/>
            <person name="Meyer W."/>
            <person name="Papon N."/>
            <person name="Bouchara J.P."/>
        </authorList>
    </citation>
    <scope>NUCLEOTIDE SEQUENCE [LARGE SCALE GENOMIC DNA]</scope>
    <source>
        <strain evidence="4 5">IHEM 14462</strain>
    </source>
</reference>
<sequence length="1277" mass="142111">MDTAPGAESHHANAGDGDGADVIYVVDPLKQTLAFPFEKVKTWESRAMLISQSCPLAPGMDELREQLIKAQYDILGPENAVIIPRLWESLARPGLKVNIALWPVPSAPPPASVPPAGPTPPLRKEEDSWDRLLELLDSDDGFLHGTRAPPEPRFVPPPPKPAAGVRLGTRRPPSRTSSLSGSDSLASLPHAHKSTGRSKKVLSWVTGGLKPQRKKRARAPRPAYAYGSRAKESDSDSELRAPLRHAHHRALARSFPPPGVPGLPRQGDRFFRPPKIRRETSVGLDHFADSDTMRRAEPEIIPCSPRAEIAYALESSHSESSDSMEVRRRQFQLSDDSTDSDEGIADPRTCISKRASARPRRIPGRFNALLSEDEPPLEILEFREARVYKDERRNPASSIELVECQRMDNHDRPPPTTSKQMKWIHVSSGTLDLEELEDIALSHLINPAEDQDAGLAIETLMDTLRERTFAKPGGVTLRCNMKNRSQISPGLPGSAIFISMPFLYVDALTASPNTRGKGASSPPGIARRVRQFLGPRATPRDDASSSPTGSRHKKVVLAARRLHETFSVHDKSIERDKKQAFNMMSSQGAEDVLWVGYVWILVVEGPEGQVGVSTIATESAESTLDDLELDDVDVPPDVFTTTDSKKEYSRLALRALDPRVPPFCVGGDDPDEKSRTGIPPAIQSRNPGHEVRHEWNAACLARIKLALRKSQRFLVSQLKEEFPQLDLDLGKPASTRDGLPHASRFSDRAQILATDFCAAARSTLEEFVDNNPKSFPILQHYLNSLSRLLRTSVNSTDTPSNSQKCLLRQDLFRILGPEYSKGPLNLDSCTRCGRRRIDQSEEGALKHLRKRHALKATPEEKVRSCIVTLSEAAPSALEAEYVATLDLCRDTMARLSELCCEMQKARVVDGVFRDPIQGVPSDLFAALELIFVYVLALPLLFDEVEKHYVVAVSKPETEFLEMPWNIRYKRVVIERVGLAARDFIKDAERSLRLARDLKPIDYGIRYFEPVSLGTLASQMISNLSQDVVYNGMTVCDIYEACCENWSSEVLNHARKLQVPAIGAFTDEVRKLKTISEWQSQLCEDLTSLPGFIPPPNDYRRRRGNGIPGNPYNVQRNMINRTEANLEYQIELFDATLERSADLVESVRDLTNIMRDEDNKAILLFTLITVIFLPLSFVASYLSMSDGPSSEDWDVVQGPFWKTAGPLAAGIGLTLTRSPYCRNNGIIALFLGLFTVQTAIERLRVTLFGGRHGLEKDEGGEKEVNEIEETQMKGDKRV</sequence>
<dbReference type="HOGENOM" id="CLU_248047_0_0_1"/>
<evidence type="ECO:0000256" key="1">
    <source>
        <dbReference type="SAM" id="MobiDB-lite"/>
    </source>
</evidence>
<keyword evidence="2" id="KW-0472">Membrane</keyword>
<dbReference type="Proteomes" id="UP000028545">
    <property type="component" value="Unassembled WGS sequence"/>
</dbReference>
<dbReference type="VEuPathDB" id="FungiDB:SAPIO_CDS4251"/>
<keyword evidence="5" id="KW-1185">Reference proteome</keyword>
<feature type="domain" description="Ubiquitin-like" evidence="3">
    <location>
        <begin position="20"/>
        <end position="104"/>
    </location>
</feature>
<feature type="compositionally biased region" description="Pro residues" evidence="1">
    <location>
        <begin position="149"/>
        <end position="161"/>
    </location>
</feature>
<evidence type="ECO:0000313" key="4">
    <source>
        <dbReference type="EMBL" id="KEZ43649.1"/>
    </source>
</evidence>
<protein>
    <recommendedName>
        <fullName evidence="3">Ubiquitin-like domain-containing protein</fullName>
    </recommendedName>
</protein>
<dbReference type="Pfam" id="PF22893">
    <property type="entry name" value="ULD_2"/>
    <property type="match status" value="1"/>
</dbReference>
<dbReference type="OrthoDB" id="3045089at2759"/>
<feature type="region of interest" description="Disordered" evidence="1">
    <location>
        <begin position="1255"/>
        <end position="1277"/>
    </location>
</feature>
<organism evidence="4 5">
    <name type="scientific">Pseudallescheria apiosperma</name>
    <name type="common">Scedosporium apiospermum</name>
    <dbReference type="NCBI Taxonomy" id="563466"/>
    <lineage>
        <taxon>Eukaryota</taxon>
        <taxon>Fungi</taxon>
        <taxon>Dikarya</taxon>
        <taxon>Ascomycota</taxon>
        <taxon>Pezizomycotina</taxon>
        <taxon>Sordariomycetes</taxon>
        <taxon>Hypocreomycetidae</taxon>
        <taxon>Microascales</taxon>
        <taxon>Microascaceae</taxon>
        <taxon>Scedosporium</taxon>
    </lineage>
</organism>
<feature type="compositionally biased region" description="Basic residues" evidence="1">
    <location>
        <begin position="190"/>
        <end position="200"/>
    </location>
</feature>
<dbReference type="EMBL" id="JOWA01000091">
    <property type="protein sequence ID" value="KEZ43649.1"/>
    <property type="molecule type" value="Genomic_DNA"/>
</dbReference>
<evidence type="ECO:0000259" key="3">
    <source>
        <dbReference type="Pfam" id="PF22893"/>
    </source>
</evidence>
<keyword evidence="2" id="KW-0812">Transmembrane</keyword>
<comment type="caution">
    <text evidence="4">The sequence shown here is derived from an EMBL/GenBank/DDBJ whole genome shotgun (WGS) entry which is preliminary data.</text>
</comment>
<evidence type="ECO:0000313" key="5">
    <source>
        <dbReference type="Proteomes" id="UP000028545"/>
    </source>
</evidence>
<keyword evidence="2" id="KW-1133">Transmembrane helix</keyword>
<evidence type="ECO:0000256" key="2">
    <source>
        <dbReference type="SAM" id="Phobius"/>
    </source>
</evidence>
<dbReference type="OMA" id="YFQMEAK"/>
<feature type="compositionally biased region" description="Low complexity" evidence="1">
    <location>
        <begin position="174"/>
        <end position="188"/>
    </location>
</feature>
<feature type="region of interest" description="Disordered" evidence="1">
    <location>
        <begin position="252"/>
        <end position="271"/>
    </location>
</feature>
<feature type="transmembrane region" description="Helical" evidence="2">
    <location>
        <begin position="1160"/>
        <end position="1181"/>
    </location>
</feature>
<feature type="region of interest" description="Disordered" evidence="1">
    <location>
        <begin position="315"/>
        <end position="346"/>
    </location>
</feature>
<feature type="compositionally biased region" description="Basic and acidic residues" evidence="1">
    <location>
        <begin position="316"/>
        <end position="328"/>
    </location>
</feature>
<feature type="region of interest" description="Disordered" evidence="1">
    <location>
        <begin position="140"/>
        <end position="237"/>
    </location>
</feature>
<dbReference type="InterPro" id="IPR054464">
    <property type="entry name" value="ULD_fung"/>
</dbReference>